<dbReference type="OrthoDB" id="3239511at2759"/>
<name>A0A2H3CI57_ARMGA</name>
<proteinExistence type="predicted"/>
<keyword evidence="2" id="KW-1185">Reference proteome</keyword>
<evidence type="ECO:0000313" key="1">
    <source>
        <dbReference type="EMBL" id="PBK82761.1"/>
    </source>
</evidence>
<dbReference type="InParanoid" id="A0A2H3CI57"/>
<dbReference type="EMBL" id="KZ293713">
    <property type="protein sequence ID" value="PBK82761.1"/>
    <property type="molecule type" value="Genomic_DNA"/>
</dbReference>
<organism evidence="1 2">
    <name type="scientific">Armillaria gallica</name>
    <name type="common">Bulbous honey fungus</name>
    <name type="synonym">Armillaria bulbosa</name>
    <dbReference type="NCBI Taxonomy" id="47427"/>
    <lineage>
        <taxon>Eukaryota</taxon>
        <taxon>Fungi</taxon>
        <taxon>Dikarya</taxon>
        <taxon>Basidiomycota</taxon>
        <taxon>Agaricomycotina</taxon>
        <taxon>Agaricomycetes</taxon>
        <taxon>Agaricomycetidae</taxon>
        <taxon>Agaricales</taxon>
        <taxon>Marasmiineae</taxon>
        <taxon>Physalacriaceae</taxon>
        <taxon>Armillaria</taxon>
    </lineage>
</organism>
<protein>
    <submittedName>
        <fullName evidence="1">Uncharacterized protein</fullName>
    </submittedName>
</protein>
<dbReference type="Proteomes" id="UP000217790">
    <property type="component" value="Unassembled WGS sequence"/>
</dbReference>
<accession>A0A2H3CI57</accession>
<sequence length="134" mass="15679">MEIKNAHGYHLLKCVRSYIELRMYAGFNLHTERSIQAIRDELLKFSTLIRYEQLTQSVNPGAKSWNFPKIHSHQHMVNDILEKGVTLNYNMKPNEKMHGLLKDTYQMRTNFKDVAEQVFIILACLDIQAESVLI</sequence>
<dbReference type="OMA" id="ICLWIEF"/>
<dbReference type="AlphaFoldDB" id="A0A2H3CI57"/>
<evidence type="ECO:0000313" key="2">
    <source>
        <dbReference type="Proteomes" id="UP000217790"/>
    </source>
</evidence>
<gene>
    <name evidence="1" type="ORF">ARMGADRAFT_946079</name>
</gene>
<reference evidence="2" key="1">
    <citation type="journal article" date="2017" name="Nat. Ecol. Evol.">
        <title>Genome expansion and lineage-specific genetic innovations in the forest pathogenic fungi Armillaria.</title>
        <authorList>
            <person name="Sipos G."/>
            <person name="Prasanna A.N."/>
            <person name="Walter M.C."/>
            <person name="O'Connor E."/>
            <person name="Balint B."/>
            <person name="Krizsan K."/>
            <person name="Kiss B."/>
            <person name="Hess J."/>
            <person name="Varga T."/>
            <person name="Slot J."/>
            <person name="Riley R."/>
            <person name="Boka B."/>
            <person name="Rigling D."/>
            <person name="Barry K."/>
            <person name="Lee J."/>
            <person name="Mihaltcheva S."/>
            <person name="LaButti K."/>
            <person name="Lipzen A."/>
            <person name="Waldron R."/>
            <person name="Moloney N.M."/>
            <person name="Sperisen C."/>
            <person name="Kredics L."/>
            <person name="Vagvoelgyi C."/>
            <person name="Patrignani A."/>
            <person name="Fitzpatrick D."/>
            <person name="Nagy I."/>
            <person name="Doyle S."/>
            <person name="Anderson J.B."/>
            <person name="Grigoriev I.V."/>
            <person name="Gueldener U."/>
            <person name="Muensterkoetter M."/>
            <person name="Nagy L.G."/>
        </authorList>
    </citation>
    <scope>NUCLEOTIDE SEQUENCE [LARGE SCALE GENOMIC DNA]</scope>
    <source>
        <strain evidence="2">Ar21-2</strain>
    </source>
</reference>